<evidence type="ECO:0000259" key="2">
    <source>
        <dbReference type="Pfam" id="PF14479"/>
    </source>
</evidence>
<dbReference type="Pfam" id="PF24883">
    <property type="entry name" value="NPHP3_N"/>
    <property type="match status" value="1"/>
</dbReference>
<feature type="non-terminal residue" evidence="5">
    <location>
        <position position="644"/>
    </location>
</feature>
<reference evidence="5" key="1">
    <citation type="submission" date="2021-06" db="EMBL/GenBank/DDBJ databases">
        <title>Comparative genomics, transcriptomics and evolutionary studies reveal genomic signatures of adaptation to plant cell wall in hemibiotrophic fungi.</title>
        <authorList>
            <consortium name="DOE Joint Genome Institute"/>
            <person name="Baroncelli R."/>
            <person name="Diaz J.F."/>
            <person name="Benocci T."/>
            <person name="Peng M."/>
            <person name="Battaglia E."/>
            <person name="Haridas S."/>
            <person name="Andreopoulos W."/>
            <person name="Labutti K."/>
            <person name="Pangilinan J."/>
            <person name="Floch G.L."/>
            <person name="Makela M.R."/>
            <person name="Henrissat B."/>
            <person name="Grigoriev I.V."/>
            <person name="Crouch J.A."/>
            <person name="De Vries R.P."/>
            <person name="Sukno S.A."/>
            <person name="Thon M.R."/>
        </authorList>
    </citation>
    <scope>NUCLEOTIDE SEQUENCE</scope>
    <source>
        <strain evidence="5">CBS 125086</strain>
    </source>
</reference>
<proteinExistence type="predicted"/>
<dbReference type="AlphaFoldDB" id="A0AAD8V0P8"/>
<keyword evidence="5" id="KW-0640">Prion</keyword>
<dbReference type="InterPro" id="IPR038305">
    <property type="entry name" value="HeLo_sf"/>
</dbReference>
<dbReference type="EMBL" id="JAHLJV010000068">
    <property type="protein sequence ID" value="KAK1579336.1"/>
    <property type="molecule type" value="Genomic_DNA"/>
</dbReference>
<feature type="domain" description="Nephrocystin 3-like N-terminal" evidence="4">
    <location>
        <begin position="223"/>
        <end position="393"/>
    </location>
</feature>
<dbReference type="Gene3D" id="3.40.50.300">
    <property type="entry name" value="P-loop containing nucleotide triphosphate hydrolases"/>
    <property type="match status" value="1"/>
</dbReference>
<evidence type="ECO:0000256" key="1">
    <source>
        <dbReference type="ARBA" id="ARBA00022737"/>
    </source>
</evidence>
<feature type="domain" description="Prion-inhibition and propagation HeLo" evidence="2">
    <location>
        <begin position="1"/>
        <end position="158"/>
    </location>
</feature>
<evidence type="ECO:0000313" key="5">
    <source>
        <dbReference type="EMBL" id="KAK1579336.1"/>
    </source>
</evidence>
<feature type="domain" description="GPI inositol-deacylase winged helix" evidence="3">
    <location>
        <begin position="506"/>
        <end position="593"/>
    </location>
</feature>
<evidence type="ECO:0000259" key="3">
    <source>
        <dbReference type="Pfam" id="PF22939"/>
    </source>
</evidence>
<evidence type="ECO:0000259" key="4">
    <source>
        <dbReference type="Pfam" id="PF24883"/>
    </source>
</evidence>
<keyword evidence="1" id="KW-0677">Repeat</keyword>
<accession>A0AAD8V0P8</accession>
<keyword evidence="5" id="KW-0034">Amyloid</keyword>
<comment type="caution">
    <text evidence="5">The sequence shown here is derived from an EMBL/GenBank/DDBJ whole genome shotgun (WGS) entry which is preliminary data.</text>
</comment>
<dbReference type="PANTHER" id="PTHR10039:SF16">
    <property type="entry name" value="GPI INOSITOL-DEACYLASE"/>
    <property type="match status" value="1"/>
</dbReference>
<dbReference type="SUPFAM" id="SSF52540">
    <property type="entry name" value="P-loop containing nucleoside triphosphate hydrolases"/>
    <property type="match status" value="1"/>
</dbReference>
<dbReference type="Proteomes" id="UP001230504">
    <property type="component" value="Unassembled WGS sequence"/>
</dbReference>
<dbReference type="RefSeq" id="XP_060410471.1">
    <property type="nucleotide sequence ID" value="XM_060553259.1"/>
</dbReference>
<gene>
    <name evidence="5" type="ORF">LY79DRAFT_479815</name>
</gene>
<keyword evidence="6" id="KW-1185">Reference proteome</keyword>
<dbReference type="InterPro" id="IPR054471">
    <property type="entry name" value="GPIID_WHD"/>
</dbReference>
<dbReference type="Pfam" id="PF14479">
    <property type="entry name" value="HeLo"/>
    <property type="match status" value="1"/>
</dbReference>
<sequence length="644" mass="73054">GLAGLFSSCLEAVQRFDSYKNFGRDSRSLATQFDADKHRFEQWGRAVGFENGRLSDSHHPALDDAQKLTVVRKLLDSIQDFCSDAADALYQQYTQPDDGLAKSGSISPRQIQPRYGAPMASRWRKAAWALTGKTKQTGHVQTFATLVQYLYDVVPPDDRSDALSKRSTQSQDSLTAFLDDIRAFMDKLEEEMRAEIKRDLRVWLGCPSTNDLYDDSIHKRLDGTCEWILERDEIRDWLSSSASAIASNVLWINGPAGFGKTVLCARMVEILSTNLQTPVAHFFLSSKYEGRDDPFMALRSWVADVAFGDQAALDVVYKRRLAQHEQVATRATLVQLFREVVQTVPCCTFVLDGLDECTWLGESRDGANSVAHFLSELRQAIADTTARIMVTSRNEPEIWHGLSQFPGFNEYIISPEDVHADNIAYSRSIVDNKLSKQDESTRLSISQRMALRCNGQFQWLKMQEEFLRRGRSRKQLERDIDAAPAGLDRLYDRNWDRIQSLRHEDRTRAFSLLRWAAFSVRPLTVFEITGAVLVNEDCDDLPLDEFPDSVDDDYVDSEILGLCGSLIEVQGSQSPAGWRKVHLTHFSVKEYLLFKIPSRGTVLIANEKLRAVNESIESTALAKLCLQYIRFPRVWDSSLAEEKD</sequence>
<feature type="non-terminal residue" evidence="5">
    <location>
        <position position="1"/>
    </location>
</feature>
<dbReference type="InterPro" id="IPR056884">
    <property type="entry name" value="NPHP3-like_N"/>
</dbReference>
<dbReference type="PANTHER" id="PTHR10039">
    <property type="entry name" value="AMELOGENIN"/>
    <property type="match status" value="1"/>
</dbReference>
<dbReference type="InterPro" id="IPR027417">
    <property type="entry name" value="P-loop_NTPase"/>
</dbReference>
<dbReference type="InterPro" id="IPR029498">
    <property type="entry name" value="HeLo_dom"/>
</dbReference>
<name>A0AAD8V0P8_9PEZI</name>
<dbReference type="Pfam" id="PF22939">
    <property type="entry name" value="WHD_GPIID"/>
    <property type="match status" value="1"/>
</dbReference>
<evidence type="ECO:0000313" key="6">
    <source>
        <dbReference type="Proteomes" id="UP001230504"/>
    </source>
</evidence>
<dbReference type="Gene3D" id="1.20.120.1020">
    <property type="entry name" value="Prion-inhibition and propagation, HeLo domain"/>
    <property type="match status" value="1"/>
</dbReference>
<organism evidence="5 6">
    <name type="scientific">Colletotrichum navitas</name>
    <dbReference type="NCBI Taxonomy" id="681940"/>
    <lineage>
        <taxon>Eukaryota</taxon>
        <taxon>Fungi</taxon>
        <taxon>Dikarya</taxon>
        <taxon>Ascomycota</taxon>
        <taxon>Pezizomycotina</taxon>
        <taxon>Sordariomycetes</taxon>
        <taxon>Hypocreomycetidae</taxon>
        <taxon>Glomerellales</taxon>
        <taxon>Glomerellaceae</taxon>
        <taxon>Colletotrichum</taxon>
        <taxon>Colletotrichum graminicola species complex</taxon>
    </lineage>
</organism>
<protein>
    <submittedName>
        <fullName evidence="5">Prion-inhibition and propagation-domain-containing protein</fullName>
    </submittedName>
</protein>
<dbReference type="GeneID" id="85437499"/>